<organism evidence="2 3">
    <name type="scientific">Plectus sambesii</name>
    <dbReference type="NCBI Taxonomy" id="2011161"/>
    <lineage>
        <taxon>Eukaryota</taxon>
        <taxon>Metazoa</taxon>
        <taxon>Ecdysozoa</taxon>
        <taxon>Nematoda</taxon>
        <taxon>Chromadorea</taxon>
        <taxon>Plectida</taxon>
        <taxon>Plectina</taxon>
        <taxon>Plectoidea</taxon>
        <taxon>Plectidae</taxon>
        <taxon>Plectus</taxon>
    </lineage>
</organism>
<sequence>MATVGAFPNRWVRFLRLVQRTPRRWLNDYPEQVVYGATYGLVGAICCLYKLYAWGDRGPAPYYRNSYQVVRPDDPSALRIRPPADYPPPYLSNRENEAWYTYKRDYGYEAKL</sequence>
<feature type="transmembrane region" description="Helical" evidence="1">
    <location>
        <begin position="33"/>
        <end position="52"/>
    </location>
</feature>
<dbReference type="AlphaFoldDB" id="A0A914XCN3"/>
<protein>
    <submittedName>
        <fullName evidence="3">Uncharacterized protein</fullName>
    </submittedName>
</protein>
<evidence type="ECO:0000313" key="2">
    <source>
        <dbReference type="Proteomes" id="UP000887566"/>
    </source>
</evidence>
<dbReference type="WBParaSite" id="PSAMB.scaffold743size42216.g8444.t1">
    <property type="protein sequence ID" value="PSAMB.scaffold743size42216.g8444.t1"/>
    <property type="gene ID" value="PSAMB.scaffold743size42216.g8444"/>
</dbReference>
<dbReference type="Proteomes" id="UP000887566">
    <property type="component" value="Unplaced"/>
</dbReference>
<name>A0A914XCN3_9BILA</name>
<accession>A0A914XCN3</accession>
<evidence type="ECO:0000313" key="3">
    <source>
        <dbReference type="WBParaSite" id="PSAMB.scaffold743size42216.g8444.t1"/>
    </source>
</evidence>
<keyword evidence="2" id="KW-1185">Reference proteome</keyword>
<keyword evidence="1" id="KW-0812">Transmembrane</keyword>
<keyword evidence="1" id="KW-1133">Transmembrane helix</keyword>
<keyword evidence="1" id="KW-0472">Membrane</keyword>
<reference evidence="3" key="1">
    <citation type="submission" date="2022-11" db="UniProtKB">
        <authorList>
            <consortium name="WormBaseParasite"/>
        </authorList>
    </citation>
    <scope>IDENTIFICATION</scope>
</reference>
<evidence type="ECO:0000256" key="1">
    <source>
        <dbReference type="SAM" id="Phobius"/>
    </source>
</evidence>
<proteinExistence type="predicted"/>